<evidence type="ECO:0000313" key="17">
    <source>
        <dbReference type="Proteomes" id="UP000002216"/>
    </source>
</evidence>
<dbReference type="PROSITE" id="PS50112">
    <property type="entry name" value="PAS"/>
    <property type="match status" value="1"/>
</dbReference>
<proteinExistence type="predicted"/>
<dbReference type="PROSITE" id="PS50110">
    <property type="entry name" value="RESPONSE_REGULATORY"/>
    <property type="match status" value="1"/>
</dbReference>
<accession>C7LQI8</accession>
<dbReference type="AlphaFoldDB" id="C7LQI8"/>
<dbReference type="Pfam" id="PF13426">
    <property type="entry name" value="PAS_9"/>
    <property type="match status" value="1"/>
</dbReference>
<dbReference type="SMART" id="SM00448">
    <property type="entry name" value="REC"/>
    <property type="match status" value="1"/>
</dbReference>
<evidence type="ECO:0000256" key="4">
    <source>
        <dbReference type="ARBA" id="ARBA00022679"/>
    </source>
</evidence>
<dbReference type="SUPFAM" id="SSF47384">
    <property type="entry name" value="Homodimeric domain of signal transducing histidine kinase"/>
    <property type="match status" value="1"/>
</dbReference>
<dbReference type="EMBL" id="CP001629">
    <property type="protein sequence ID" value="ACU90390.1"/>
    <property type="molecule type" value="Genomic_DNA"/>
</dbReference>
<comment type="subunit">
    <text evidence="9">At low DSF concentrations, interacts with RpfF.</text>
</comment>
<keyword evidence="17" id="KW-1185">Reference proteome</keyword>
<feature type="domain" description="PAS" evidence="15">
    <location>
        <begin position="551"/>
        <end position="614"/>
    </location>
</feature>
<dbReference type="InterPro" id="IPR001789">
    <property type="entry name" value="Sig_transdc_resp-reg_receiver"/>
</dbReference>
<dbReference type="InterPro" id="IPR003594">
    <property type="entry name" value="HATPase_dom"/>
</dbReference>
<reference evidence="16 17" key="1">
    <citation type="journal article" date="2009" name="Stand. Genomic Sci.">
        <title>Complete genome sequence of Desulfomicrobium baculatum type strain (X).</title>
        <authorList>
            <person name="Copeland A."/>
            <person name="Spring S."/>
            <person name="Goker M."/>
            <person name="Schneider S."/>
            <person name="Lapidus A."/>
            <person name="Del Rio T.G."/>
            <person name="Tice H."/>
            <person name="Cheng J.F."/>
            <person name="Chen F."/>
            <person name="Nolan M."/>
            <person name="Bruce D."/>
            <person name="Goodwin L."/>
            <person name="Pitluck S."/>
            <person name="Ivanova N."/>
            <person name="Mavrommatis K."/>
            <person name="Ovchinnikova G."/>
            <person name="Pati A."/>
            <person name="Chen A."/>
            <person name="Palaniappan K."/>
            <person name="Land M."/>
            <person name="Hauser L."/>
            <person name="Chang Y.J."/>
            <person name="Jeffries C.C."/>
            <person name="Meincke L."/>
            <person name="Sims D."/>
            <person name="Brettin T."/>
            <person name="Detter J.C."/>
            <person name="Han C."/>
            <person name="Chain P."/>
            <person name="Bristow J."/>
            <person name="Eisen J.A."/>
            <person name="Markowitz V."/>
            <person name="Hugenholtz P."/>
            <person name="Kyrpides N.C."/>
            <person name="Klenk H.P."/>
            <person name="Lucas S."/>
        </authorList>
    </citation>
    <scope>NUCLEOTIDE SEQUENCE [LARGE SCALE GENOMIC DNA]</scope>
    <source>
        <strain evidence="17">DSM 4028 / VKM B-1378 / X</strain>
    </source>
</reference>
<feature type="domain" description="Response regulatory" evidence="14">
    <location>
        <begin position="931"/>
        <end position="1050"/>
    </location>
</feature>
<dbReference type="InterPro" id="IPR035965">
    <property type="entry name" value="PAS-like_dom_sf"/>
</dbReference>
<evidence type="ECO:0000256" key="1">
    <source>
        <dbReference type="ARBA" id="ARBA00000085"/>
    </source>
</evidence>
<dbReference type="Gene3D" id="3.40.190.10">
    <property type="entry name" value="Periplasmic binding protein-like II"/>
    <property type="match status" value="4"/>
</dbReference>
<evidence type="ECO:0000313" key="16">
    <source>
        <dbReference type="EMBL" id="ACU90390.1"/>
    </source>
</evidence>
<sequence length="1055" mass="117280">MSEQIFFAGCDANHSGSHVFRPSRHVVALLAFMLLVFILQTPRTAVASEPSSPVISAAEIDYPPFSIVDETGRADGFSVELLRAALAAMGRDVTFRTGPWGEVKGWLEKGDVQVLPLVGRTPEREELFDFTVPYMSLHGAIVVRSGTEDIQSLADLKGRRVAVMRGDNAEEFLRREERGILIQTTPSFEQALHELSQGRHDAVVVQRLVGLRLISKTGLANLRIVDKPIEGFRQDFCFAVKNGDSHMLALLNEGLAIVIADGTHRRLHARWFAALELPGQRRLIVGGDHRYPPFEYLDEKGNPAGFNVELTRMIAREMGLDVEIRLGPWADVLRDLERGEIDAVQGMFYSVERDRKFDFTQAHSVNNYAVVVRRGESAPPVSLSDLKGKRIVVQKGDVSHDYLLQRGLESQIFTVESPEDMLKELAEGKYDCALVPRIVALHIIKARAWTNLQLSQNSFFSLDYCYAVPNGHAALLAQFSEGLQVVKDSGEYRRLHEKWMGVYEQHPPSFAAILRNLAMVVAPLLLLLFGFFLWSWMLRRQVKKRTRELQESEERFKVLHNASFGGIAIHDQGIILDCNQGLSEITGYSADELIGMNGLMLISEDSRDMVMSNILFGDDGPYEALGLRKNGEEYPVRLEARNIPYKAKHVRVTEFRDITEQKRAEEALLQAKTQAETANQAKSEFLANMSHEIRTPINGVMGMLQLLETTPLDAEQASYIHMATEAANRLTRLLTDILDLSRVEAGKMEIREAPFQIQDIIDSVSGLFAVTARNKNVALECRLAPGMPEVLVGDEMRVRQVLFNLVGNALKFTERGRVVMDITALPAKDDGDYRVHFRVTDTGIGIAEDRLGDIFEPFRQVENSLTRNYQGAGLGLSIVQRLVGLMGGTITIESTLGQGTSAHVVLPFKTQGDSSAGAAETFFTGSGDRLHVLLVEDDPSNRLPIQKLLEKAGHEVLLAENGRQAFELLAASDIDCILMDIQMPVMDGIEATRIIRESAALGPKKDVPIIALTAYAMDGDKEKFLAAGMNGYAAKPVTIENLLQKMDEVLAGRRR</sequence>
<dbReference type="SUPFAM" id="SSF55874">
    <property type="entry name" value="ATPase domain of HSP90 chaperone/DNA topoisomerase II/histidine kinase"/>
    <property type="match status" value="1"/>
</dbReference>
<dbReference type="InterPro" id="IPR011006">
    <property type="entry name" value="CheY-like_superfamily"/>
</dbReference>
<dbReference type="eggNOG" id="COG0834">
    <property type="taxonomic scope" value="Bacteria"/>
</dbReference>
<dbReference type="InterPro" id="IPR000014">
    <property type="entry name" value="PAS"/>
</dbReference>
<evidence type="ECO:0000256" key="6">
    <source>
        <dbReference type="ARBA" id="ARBA00022777"/>
    </source>
</evidence>
<dbReference type="GO" id="GO:0000155">
    <property type="term" value="F:phosphorelay sensor kinase activity"/>
    <property type="evidence" value="ECO:0007669"/>
    <property type="project" value="InterPro"/>
</dbReference>
<dbReference type="KEGG" id="dba:Dbac_2309"/>
<dbReference type="EC" id="2.7.13.3" evidence="2"/>
<dbReference type="SUPFAM" id="SSF53850">
    <property type="entry name" value="Periplasmic binding protein-like II"/>
    <property type="match status" value="2"/>
</dbReference>
<keyword evidence="12" id="KW-1133">Transmembrane helix</keyword>
<gene>
    <name evidence="16" type="ordered locus">Dbac_2309</name>
</gene>
<dbReference type="PRINTS" id="PR00344">
    <property type="entry name" value="BCTRLSENSOR"/>
</dbReference>
<dbReference type="SMART" id="SM00091">
    <property type="entry name" value="PAS"/>
    <property type="match status" value="1"/>
</dbReference>
<protein>
    <recommendedName>
        <fullName evidence="10">Sensory/regulatory protein RpfC</fullName>
        <ecNumber evidence="2">2.7.13.3</ecNumber>
    </recommendedName>
</protein>
<organism evidence="16 17">
    <name type="scientific">Desulfomicrobium baculatum (strain DSM 4028 / VKM B-1378 / X)</name>
    <name type="common">Desulfovibrio baculatus</name>
    <dbReference type="NCBI Taxonomy" id="525897"/>
    <lineage>
        <taxon>Bacteria</taxon>
        <taxon>Pseudomonadati</taxon>
        <taxon>Thermodesulfobacteriota</taxon>
        <taxon>Desulfovibrionia</taxon>
        <taxon>Desulfovibrionales</taxon>
        <taxon>Desulfomicrobiaceae</taxon>
        <taxon>Desulfomicrobium</taxon>
    </lineage>
</organism>
<keyword evidence="12" id="KW-0812">Transmembrane</keyword>
<evidence type="ECO:0000256" key="12">
    <source>
        <dbReference type="SAM" id="Phobius"/>
    </source>
</evidence>
<dbReference type="CDD" id="cd17546">
    <property type="entry name" value="REC_hyHK_CKI1_RcsC-like"/>
    <property type="match status" value="1"/>
</dbReference>
<comment type="catalytic activity">
    <reaction evidence="1">
        <text>ATP + protein L-histidine = ADP + protein N-phospho-L-histidine.</text>
        <dbReference type="EC" id="2.7.13.3"/>
    </reaction>
</comment>
<dbReference type="SUPFAM" id="SSF55785">
    <property type="entry name" value="PYP-like sensor domain (PAS domain)"/>
    <property type="match status" value="1"/>
</dbReference>
<evidence type="ECO:0000259" key="15">
    <source>
        <dbReference type="PROSITE" id="PS50112"/>
    </source>
</evidence>
<dbReference type="FunFam" id="3.30.565.10:FF:000010">
    <property type="entry name" value="Sensor histidine kinase RcsC"/>
    <property type="match status" value="1"/>
</dbReference>
<evidence type="ECO:0000256" key="3">
    <source>
        <dbReference type="ARBA" id="ARBA00022553"/>
    </source>
</evidence>
<dbReference type="CDD" id="cd16922">
    <property type="entry name" value="HATPase_EvgS-ArcB-TorS-like"/>
    <property type="match status" value="1"/>
</dbReference>
<dbReference type="SMART" id="SM00388">
    <property type="entry name" value="HisKA"/>
    <property type="match status" value="1"/>
</dbReference>
<dbReference type="InterPro" id="IPR036097">
    <property type="entry name" value="HisK_dim/P_sf"/>
</dbReference>
<dbReference type="PANTHER" id="PTHR45339">
    <property type="entry name" value="HYBRID SIGNAL TRANSDUCTION HISTIDINE KINASE J"/>
    <property type="match status" value="1"/>
</dbReference>
<feature type="modified residue" description="4-aspartylphosphate" evidence="11">
    <location>
        <position position="980"/>
    </location>
</feature>
<name>C7LQI8_DESBD</name>
<evidence type="ECO:0000256" key="7">
    <source>
        <dbReference type="ARBA" id="ARBA00022840"/>
    </source>
</evidence>
<dbReference type="STRING" id="525897.Dbac_2309"/>
<dbReference type="eggNOG" id="COG2205">
    <property type="taxonomic scope" value="Bacteria"/>
</dbReference>
<evidence type="ECO:0000256" key="9">
    <source>
        <dbReference type="ARBA" id="ARBA00064003"/>
    </source>
</evidence>
<dbReference type="CDD" id="cd00082">
    <property type="entry name" value="HisKA"/>
    <property type="match status" value="1"/>
</dbReference>
<dbReference type="PANTHER" id="PTHR45339:SF3">
    <property type="entry name" value="HISTIDINE KINASE"/>
    <property type="match status" value="1"/>
</dbReference>
<keyword evidence="12" id="KW-0472">Membrane</keyword>
<dbReference type="PROSITE" id="PS50109">
    <property type="entry name" value="HIS_KIN"/>
    <property type="match status" value="1"/>
</dbReference>
<keyword evidence="5" id="KW-0547">Nucleotide-binding</keyword>
<dbReference type="Pfam" id="PF00072">
    <property type="entry name" value="Response_reg"/>
    <property type="match status" value="1"/>
</dbReference>
<evidence type="ECO:0000256" key="10">
    <source>
        <dbReference type="ARBA" id="ARBA00068150"/>
    </source>
</evidence>
<evidence type="ECO:0000256" key="5">
    <source>
        <dbReference type="ARBA" id="ARBA00022741"/>
    </source>
</evidence>
<evidence type="ECO:0000256" key="8">
    <source>
        <dbReference type="ARBA" id="ARBA00023012"/>
    </source>
</evidence>
<dbReference type="Gene3D" id="3.30.565.10">
    <property type="entry name" value="Histidine kinase-like ATPase, C-terminal domain"/>
    <property type="match status" value="1"/>
</dbReference>
<keyword evidence="8" id="KW-0902">Two-component regulatory system</keyword>
<feature type="domain" description="Histidine kinase" evidence="13">
    <location>
        <begin position="688"/>
        <end position="910"/>
    </location>
</feature>
<evidence type="ECO:0000259" key="13">
    <source>
        <dbReference type="PROSITE" id="PS50109"/>
    </source>
</evidence>
<keyword evidence="4 16" id="KW-0808">Transferase</keyword>
<dbReference type="Pfam" id="PF00512">
    <property type="entry name" value="HisKA"/>
    <property type="match status" value="1"/>
</dbReference>
<dbReference type="InterPro" id="IPR004358">
    <property type="entry name" value="Sig_transdc_His_kin-like_C"/>
</dbReference>
<evidence type="ECO:0000256" key="11">
    <source>
        <dbReference type="PROSITE-ProRule" id="PRU00169"/>
    </source>
</evidence>
<dbReference type="InterPro" id="IPR036890">
    <property type="entry name" value="HATPase_C_sf"/>
</dbReference>
<dbReference type="NCBIfam" id="TIGR00229">
    <property type="entry name" value="sensory_box"/>
    <property type="match status" value="1"/>
</dbReference>
<keyword evidence="7" id="KW-0067">ATP-binding</keyword>
<dbReference type="CDD" id="cd13704">
    <property type="entry name" value="PBP2_HisK"/>
    <property type="match status" value="2"/>
</dbReference>
<feature type="transmembrane region" description="Helical" evidence="12">
    <location>
        <begin position="517"/>
        <end position="538"/>
    </location>
</feature>
<evidence type="ECO:0000256" key="2">
    <source>
        <dbReference type="ARBA" id="ARBA00012438"/>
    </source>
</evidence>
<dbReference type="CDD" id="cd00130">
    <property type="entry name" value="PAS"/>
    <property type="match status" value="1"/>
</dbReference>
<dbReference type="Pfam" id="PF00497">
    <property type="entry name" value="SBP_bac_3"/>
    <property type="match status" value="2"/>
</dbReference>
<dbReference type="SUPFAM" id="SSF52172">
    <property type="entry name" value="CheY-like"/>
    <property type="match status" value="1"/>
</dbReference>
<dbReference type="InterPro" id="IPR005467">
    <property type="entry name" value="His_kinase_dom"/>
</dbReference>
<dbReference type="Pfam" id="PF02518">
    <property type="entry name" value="HATPase_c"/>
    <property type="match status" value="1"/>
</dbReference>
<dbReference type="SMART" id="SM00062">
    <property type="entry name" value="PBPb"/>
    <property type="match status" value="2"/>
</dbReference>
<dbReference type="SMART" id="SM00387">
    <property type="entry name" value="HATPase_c"/>
    <property type="match status" value="1"/>
</dbReference>
<keyword evidence="3 11" id="KW-0597">Phosphoprotein</keyword>
<dbReference type="InterPro" id="IPR003661">
    <property type="entry name" value="HisK_dim/P_dom"/>
</dbReference>
<dbReference type="eggNOG" id="COG0784">
    <property type="taxonomic scope" value="Bacteria"/>
</dbReference>
<keyword evidence="6 16" id="KW-0418">Kinase</keyword>
<dbReference type="Gene3D" id="3.30.450.20">
    <property type="entry name" value="PAS domain"/>
    <property type="match status" value="1"/>
</dbReference>
<dbReference type="OrthoDB" id="5468518at2"/>
<dbReference type="GO" id="GO:0005524">
    <property type="term" value="F:ATP binding"/>
    <property type="evidence" value="ECO:0007669"/>
    <property type="project" value="UniProtKB-KW"/>
</dbReference>
<dbReference type="Gene3D" id="3.40.50.2300">
    <property type="match status" value="1"/>
</dbReference>
<dbReference type="RefSeq" id="WP_015774479.1">
    <property type="nucleotide sequence ID" value="NC_013173.1"/>
</dbReference>
<evidence type="ECO:0000259" key="14">
    <source>
        <dbReference type="PROSITE" id="PS50110"/>
    </source>
</evidence>
<dbReference type="Proteomes" id="UP000002216">
    <property type="component" value="Chromosome"/>
</dbReference>
<dbReference type="InterPro" id="IPR001638">
    <property type="entry name" value="Solute-binding_3/MltF_N"/>
</dbReference>
<dbReference type="HOGENOM" id="CLU_290152_0_0_7"/>
<dbReference type="Gene3D" id="1.10.287.130">
    <property type="match status" value="1"/>
</dbReference>
<dbReference type="FunFam" id="1.10.287.130:FF:000002">
    <property type="entry name" value="Two-component osmosensing histidine kinase"/>
    <property type="match status" value="1"/>
</dbReference>